<feature type="chain" id="PRO_5022813807" description="Secreted protein" evidence="1">
    <location>
        <begin position="21"/>
        <end position="79"/>
    </location>
</feature>
<evidence type="ECO:0008006" key="4">
    <source>
        <dbReference type="Google" id="ProtNLM"/>
    </source>
</evidence>
<keyword evidence="1" id="KW-0732">Signal</keyword>
<accession>A0A5B7IBC6</accession>
<dbReference type="EMBL" id="VSRR010050551">
    <property type="protein sequence ID" value="MPC79219.1"/>
    <property type="molecule type" value="Genomic_DNA"/>
</dbReference>
<evidence type="ECO:0000313" key="2">
    <source>
        <dbReference type="EMBL" id="MPC79219.1"/>
    </source>
</evidence>
<feature type="signal peptide" evidence="1">
    <location>
        <begin position="1"/>
        <end position="20"/>
    </location>
</feature>
<comment type="caution">
    <text evidence="2">The sequence shown here is derived from an EMBL/GenBank/DDBJ whole genome shotgun (WGS) entry which is preliminary data.</text>
</comment>
<keyword evidence="3" id="KW-1185">Reference proteome</keyword>
<dbReference type="AlphaFoldDB" id="A0A5B7IBC6"/>
<sequence>MGGGVCTVCGCLLVTRTAAAKQSVANVGPVRGSGPGRHVVTSRVPGCDVIIASRQNAPPGSQIVDYHYYLYLSQFIYLE</sequence>
<evidence type="ECO:0000313" key="3">
    <source>
        <dbReference type="Proteomes" id="UP000324222"/>
    </source>
</evidence>
<evidence type="ECO:0000256" key="1">
    <source>
        <dbReference type="SAM" id="SignalP"/>
    </source>
</evidence>
<name>A0A5B7IBC6_PORTR</name>
<reference evidence="2 3" key="1">
    <citation type="submission" date="2019-05" db="EMBL/GenBank/DDBJ databases">
        <title>Another draft genome of Portunus trituberculatus and its Hox gene families provides insights of decapod evolution.</title>
        <authorList>
            <person name="Jeong J.-H."/>
            <person name="Song I."/>
            <person name="Kim S."/>
            <person name="Choi T."/>
            <person name="Kim D."/>
            <person name="Ryu S."/>
            <person name="Kim W."/>
        </authorList>
    </citation>
    <scope>NUCLEOTIDE SEQUENCE [LARGE SCALE GENOMIC DNA]</scope>
    <source>
        <tissue evidence="2">Muscle</tissue>
    </source>
</reference>
<organism evidence="2 3">
    <name type="scientific">Portunus trituberculatus</name>
    <name type="common">Swimming crab</name>
    <name type="synonym">Neptunus trituberculatus</name>
    <dbReference type="NCBI Taxonomy" id="210409"/>
    <lineage>
        <taxon>Eukaryota</taxon>
        <taxon>Metazoa</taxon>
        <taxon>Ecdysozoa</taxon>
        <taxon>Arthropoda</taxon>
        <taxon>Crustacea</taxon>
        <taxon>Multicrustacea</taxon>
        <taxon>Malacostraca</taxon>
        <taxon>Eumalacostraca</taxon>
        <taxon>Eucarida</taxon>
        <taxon>Decapoda</taxon>
        <taxon>Pleocyemata</taxon>
        <taxon>Brachyura</taxon>
        <taxon>Eubrachyura</taxon>
        <taxon>Portunoidea</taxon>
        <taxon>Portunidae</taxon>
        <taxon>Portuninae</taxon>
        <taxon>Portunus</taxon>
    </lineage>
</organism>
<dbReference type="Proteomes" id="UP000324222">
    <property type="component" value="Unassembled WGS sequence"/>
</dbReference>
<proteinExistence type="predicted"/>
<gene>
    <name evidence="2" type="ORF">E2C01_073735</name>
</gene>
<protein>
    <recommendedName>
        <fullName evidence="4">Secreted protein</fullName>
    </recommendedName>
</protein>